<keyword evidence="3 5" id="KW-0418">Kinase</keyword>
<sequence>MHKLNFVSFGEILYDVFDGRKIVGGAPLNVALRMNSFGHQVSMISSIGEDEDGANLIQYLKENHINTEGITTVDYPTGLVQVHLDERNTASYTINYPSAWDKIEVSDAMIQLVKSCDVFLYGSLACRDHVSKRTLFKLLGESSFNVFDVNLRPPHYDDDTVLDLMKSADLIKFNQEEIEEFTAEMHFSSTDLSEEIEFVAEKTGAKTICVTLGKDGAVLWHDNQFFRNNGYAVKVADTVGAGDSFLATLIHNLKTQTPPQDSLDVACAVGSLVTSKRGANPVIHSHEIYEMLQK</sequence>
<organism evidence="5 6">
    <name type="scientific">Pustulibacterium marinum</name>
    <dbReference type="NCBI Taxonomy" id="1224947"/>
    <lineage>
        <taxon>Bacteria</taxon>
        <taxon>Pseudomonadati</taxon>
        <taxon>Bacteroidota</taxon>
        <taxon>Flavobacteriia</taxon>
        <taxon>Flavobacteriales</taxon>
        <taxon>Flavobacteriaceae</taxon>
        <taxon>Pustulibacterium</taxon>
    </lineage>
</organism>
<accession>A0A1I7GD68</accession>
<evidence type="ECO:0000313" key="5">
    <source>
        <dbReference type="EMBL" id="SFU46404.1"/>
    </source>
</evidence>
<dbReference type="CDD" id="cd01167">
    <property type="entry name" value="bac_FRK"/>
    <property type="match status" value="1"/>
</dbReference>
<dbReference type="PANTHER" id="PTHR43085">
    <property type="entry name" value="HEXOKINASE FAMILY MEMBER"/>
    <property type="match status" value="1"/>
</dbReference>
<dbReference type="RefSeq" id="WP_093024584.1">
    <property type="nucleotide sequence ID" value="NZ_FPBK01000004.1"/>
</dbReference>
<dbReference type="STRING" id="1224947.SAMN05216480_104120"/>
<dbReference type="EMBL" id="FPBK01000004">
    <property type="protein sequence ID" value="SFU46404.1"/>
    <property type="molecule type" value="Genomic_DNA"/>
</dbReference>
<dbReference type="SUPFAM" id="SSF53613">
    <property type="entry name" value="Ribokinase-like"/>
    <property type="match status" value="1"/>
</dbReference>
<dbReference type="Pfam" id="PF00294">
    <property type="entry name" value="PfkB"/>
    <property type="match status" value="1"/>
</dbReference>
<comment type="similarity">
    <text evidence="1">Belongs to the carbohydrate kinase PfkB family.</text>
</comment>
<dbReference type="InterPro" id="IPR050306">
    <property type="entry name" value="PfkB_Carbo_kinase"/>
</dbReference>
<dbReference type="InterPro" id="IPR029056">
    <property type="entry name" value="Ribokinase-like"/>
</dbReference>
<name>A0A1I7GD68_9FLAO</name>
<dbReference type="PROSITE" id="PS00583">
    <property type="entry name" value="PFKB_KINASES_1"/>
    <property type="match status" value="1"/>
</dbReference>
<keyword evidence="6" id="KW-1185">Reference proteome</keyword>
<dbReference type="InterPro" id="IPR011611">
    <property type="entry name" value="PfkB_dom"/>
</dbReference>
<dbReference type="InterPro" id="IPR002173">
    <property type="entry name" value="Carboh/pur_kinase_PfkB_CS"/>
</dbReference>
<evidence type="ECO:0000259" key="4">
    <source>
        <dbReference type="Pfam" id="PF00294"/>
    </source>
</evidence>
<evidence type="ECO:0000313" key="6">
    <source>
        <dbReference type="Proteomes" id="UP000199138"/>
    </source>
</evidence>
<dbReference type="OrthoDB" id="9813569at2"/>
<gene>
    <name evidence="5" type="ORF">SAMN05216480_104120</name>
</gene>
<protein>
    <submittedName>
        <fullName evidence="5">Fructokinase</fullName>
    </submittedName>
</protein>
<evidence type="ECO:0000256" key="3">
    <source>
        <dbReference type="ARBA" id="ARBA00022777"/>
    </source>
</evidence>
<evidence type="ECO:0000256" key="2">
    <source>
        <dbReference type="ARBA" id="ARBA00022679"/>
    </source>
</evidence>
<proteinExistence type="inferred from homology"/>
<dbReference type="Proteomes" id="UP000199138">
    <property type="component" value="Unassembled WGS sequence"/>
</dbReference>
<keyword evidence="2" id="KW-0808">Transferase</keyword>
<dbReference type="AlphaFoldDB" id="A0A1I7GD68"/>
<evidence type="ECO:0000256" key="1">
    <source>
        <dbReference type="ARBA" id="ARBA00010688"/>
    </source>
</evidence>
<feature type="domain" description="Carbohydrate kinase PfkB" evidence="4">
    <location>
        <begin position="10"/>
        <end position="281"/>
    </location>
</feature>
<reference evidence="6" key="1">
    <citation type="submission" date="2016-10" db="EMBL/GenBank/DDBJ databases">
        <authorList>
            <person name="Varghese N."/>
            <person name="Submissions S."/>
        </authorList>
    </citation>
    <scope>NUCLEOTIDE SEQUENCE [LARGE SCALE GENOMIC DNA]</scope>
    <source>
        <strain evidence="6">CGMCC 1.12333</strain>
    </source>
</reference>
<dbReference type="GO" id="GO:0016301">
    <property type="term" value="F:kinase activity"/>
    <property type="evidence" value="ECO:0007669"/>
    <property type="project" value="UniProtKB-KW"/>
</dbReference>
<dbReference type="PANTHER" id="PTHR43085:SF57">
    <property type="entry name" value="CARBOHYDRATE KINASE PFKB DOMAIN-CONTAINING PROTEIN"/>
    <property type="match status" value="1"/>
</dbReference>
<dbReference type="Gene3D" id="3.40.1190.20">
    <property type="match status" value="1"/>
</dbReference>